<evidence type="ECO:0000313" key="2">
    <source>
        <dbReference type="Proteomes" id="UP001567572"/>
    </source>
</evidence>
<reference evidence="1 2" key="1">
    <citation type="submission" date="2024-06" db="EMBL/GenBank/DDBJ databases">
        <title>Halorubrum miltondacostae sp. nov., a potential PHA producer isolated from an inland solar saltern in Rio Maior, Portugal.</title>
        <authorList>
            <person name="Albuquerque L."/>
            <person name="Viver T."/>
            <person name="Barroso C."/>
            <person name="Claudino R."/>
            <person name="Galvan M."/>
            <person name="Simoes G."/>
            <person name="Lobo Da Cunha A."/>
            <person name="Egas C."/>
        </authorList>
    </citation>
    <scope>NUCLEOTIDE SEQUENCE [LARGE SCALE GENOMIC DNA]</scope>
    <source>
        <strain evidence="1 2">RMP-11</strain>
    </source>
</reference>
<evidence type="ECO:0000313" key="1">
    <source>
        <dbReference type="EMBL" id="MEZ3162278.1"/>
    </source>
</evidence>
<dbReference type="RefSeq" id="WP_371158941.1">
    <property type="nucleotide sequence ID" value="NZ_JBEDNY010000001.1"/>
</dbReference>
<accession>A0ABD5LZX4</accession>
<comment type="caution">
    <text evidence="1">The sequence shown here is derived from an EMBL/GenBank/DDBJ whole genome shotgun (WGS) entry which is preliminary data.</text>
</comment>
<keyword evidence="2" id="KW-1185">Reference proteome</keyword>
<dbReference type="AlphaFoldDB" id="A0ABD5LZX4"/>
<proteinExistence type="predicted"/>
<gene>
    <name evidence="1" type="ORF">ABNG04_00040</name>
</gene>
<protein>
    <submittedName>
        <fullName evidence="1">Uncharacterized protein</fullName>
    </submittedName>
</protein>
<sequence>MGPTDGVSKWVDQTTAYDRVRSIGSTVSQPRSVQYIASEARVSEVTAREYLDRLTDLGVLLKSEKEETPVYSPDPLHTRLMGIRELLEQNDQEDLIEMRSEIKADSETRDSGLVAYRLSLIEDAIEWTRSQ</sequence>
<name>A0ABD5LZX4_9EURY</name>
<dbReference type="Proteomes" id="UP001567572">
    <property type="component" value="Unassembled WGS sequence"/>
</dbReference>
<organism evidence="1 2">
    <name type="scientific">Halorubrum miltondacostae</name>
    <dbReference type="NCBI Taxonomy" id="3076378"/>
    <lineage>
        <taxon>Archaea</taxon>
        <taxon>Methanobacteriati</taxon>
        <taxon>Methanobacteriota</taxon>
        <taxon>Stenosarchaea group</taxon>
        <taxon>Halobacteria</taxon>
        <taxon>Halobacteriales</taxon>
        <taxon>Haloferacaceae</taxon>
        <taxon>Halorubrum</taxon>
    </lineage>
</organism>
<dbReference type="EMBL" id="JBEDNY010000001">
    <property type="protein sequence ID" value="MEZ3162278.1"/>
    <property type="molecule type" value="Genomic_DNA"/>
</dbReference>
<dbReference type="Pfam" id="PF24033">
    <property type="entry name" value="DUF7342"/>
    <property type="match status" value="1"/>
</dbReference>
<dbReference type="InterPro" id="IPR055766">
    <property type="entry name" value="DUF7342"/>
</dbReference>